<evidence type="ECO:0000313" key="1">
    <source>
        <dbReference type="EMBL" id="KAJ7999329.1"/>
    </source>
</evidence>
<organism evidence="1 2">
    <name type="scientific">Dallia pectoralis</name>
    <name type="common">Alaska blackfish</name>
    <dbReference type="NCBI Taxonomy" id="75939"/>
    <lineage>
        <taxon>Eukaryota</taxon>
        <taxon>Metazoa</taxon>
        <taxon>Chordata</taxon>
        <taxon>Craniata</taxon>
        <taxon>Vertebrata</taxon>
        <taxon>Euteleostomi</taxon>
        <taxon>Actinopterygii</taxon>
        <taxon>Neopterygii</taxon>
        <taxon>Teleostei</taxon>
        <taxon>Protacanthopterygii</taxon>
        <taxon>Esociformes</taxon>
        <taxon>Umbridae</taxon>
        <taxon>Dallia</taxon>
    </lineage>
</organism>
<name>A0ACC2G6T4_DALPE</name>
<dbReference type="EMBL" id="CM055743">
    <property type="protein sequence ID" value="KAJ7999329.1"/>
    <property type="molecule type" value="Genomic_DNA"/>
</dbReference>
<dbReference type="Proteomes" id="UP001157502">
    <property type="component" value="Chromosome 16"/>
</dbReference>
<feature type="non-terminal residue" evidence="1">
    <location>
        <position position="1"/>
    </location>
</feature>
<accession>A0ACC2G6T4</accession>
<evidence type="ECO:0000313" key="2">
    <source>
        <dbReference type="Proteomes" id="UP001157502"/>
    </source>
</evidence>
<keyword evidence="2" id="KW-1185">Reference proteome</keyword>
<proteinExistence type="predicted"/>
<sequence length="126" mass="13890">CVSLILTPCVGTYKYLDVTYACVLQPAAIGTVACEGSNAHLICGKGKIHIVSANYGRQNTQVCSAGRPANQVLKTDCLNKSTISKMEQRCNGKDHVLHLWLNENLCGKQQDLRDVLHLNHDQMSFF</sequence>
<reference evidence="1" key="1">
    <citation type="submission" date="2021-05" db="EMBL/GenBank/DDBJ databases">
        <authorList>
            <person name="Pan Q."/>
            <person name="Jouanno E."/>
            <person name="Zahm M."/>
            <person name="Klopp C."/>
            <person name="Cabau C."/>
            <person name="Louis A."/>
            <person name="Berthelot C."/>
            <person name="Parey E."/>
            <person name="Roest Crollius H."/>
            <person name="Montfort J."/>
            <person name="Robinson-Rechavi M."/>
            <person name="Bouchez O."/>
            <person name="Lampietro C."/>
            <person name="Lopez Roques C."/>
            <person name="Donnadieu C."/>
            <person name="Postlethwait J."/>
            <person name="Bobe J."/>
            <person name="Dillon D."/>
            <person name="Chandos A."/>
            <person name="von Hippel F."/>
            <person name="Guiguen Y."/>
        </authorList>
    </citation>
    <scope>NUCLEOTIDE SEQUENCE</scope>
    <source>
        <strain evidence="1">YG-Jan2019</strain>
    </source>
</reference>
<protein>
    <submittedName>
        <fullName evidence="1">Uncharacterized protein</fullName>
    </submittedName>
</protein>
<comment type="caution">
    <text evidence="1">The sequence shown here is derived from an EMBL/GenBank/DDBJ whole genome shotgun (WGS) entry which is preliminary data.</text>
</comment>
<gene>
    <name evidence="1" type="ORF">DPEC_G00193250</name>
</gene>